<dbReference type="AlphaFoldDB" id="A0A7W9KJU6"/>
<dbReference type="Pfam" id="PF01975">
    <property type="entry name" value="SurE"/>
    <property type="match status" value="1"/>
</dbReference>
<comment type="catalytic activity">
    <reaction evidence="1">
        <text>a ribonucleoside 5'-phosphate + H2O = a ribonucleoside + phosphate</text>
        <dbReference type="Rhea" id="RHEA:12484"/>
        <dbReference type="ChEBI" id="CHEBI:15377"/>
        <dbReference type="ChEBI" id="CHEBI:18254"/>
        <dbReference type="ChEBI" id="CHEBI:43474"/>
        <dbReference type="ChEBI" id="CHEBI:58043"/>
        <dbReference type="EC" id="3.1.3.5"/>
    </reaction>
</comment>
<dbReference type="RefSeq" id="WP_184865043.1">
    <property type="nucleotide sequence ID" value="NZ_BAAAWY010000034.1"/>
</dbReference>
<dbReference type="GO" id="GO:0004309">
    <property type="term" value="F:exopolyphosphatase activity"/>
    <property type="evidence" value="ECO:0007669"/>
    <property type="project" value="TreeGrafter"/>
</dbReference>
<dbReference type="Gene3D" id="3.40.1210.10">
    <property type="entry name" value="Survival protein SurE-like phosphatase/nucleotidase"/>
    <property type="match status" value="1"/>
</dbReference>
<dbReference type="PANTHER" id="PTHR30457">
    <property type="entry name" value="5'-NUCLEOTIDASE SURE"/>
    <property type="match status" value="1"/>
</dbReference>
<keyword evidence="5" id="KW-0479">Metal-binding</keyword>
<evidence type="ECO:0000313" key="10">
    <source>
        <dbReference type="Proteomes" id="UP000585638"/>
    </source>
</evidence>
<dbReference type="EMBL" id="JACHIR010000001">
    <property type="protein sequence ID" value="MBB5893628.1"/>
    <property type="molecule type" value="Genomic_DNA"/>
</dbReference>
<dbReference type="PANTHER" id="PTHR30457:SF12">
    <property type="entry name" value="5'_3'-NUCLEOTIDASE SURE"/>
    <property type="match status" value="1"/>
</dbReference>
<dbReference type="GO" id="GO:0008253">
    <property type="term" value="F:5'-nucleotidase activity"/>
    <property type="evidence" value="ECO:0007669"/>
    <property type="project" value="UniProtKB-EC"/>
</dbReference>
<name>A0A7W9KJU6_9PSEU</name>
<evidence type="ECO:0000256" key="6">
    <source>
        <dbReference type="ARBA" id="ARBA00022741"/>
    </source>
</evidence>
<dbReference type="Proteomes" id="UP000585638">
    <property type="component" value="Unassembled WGS sequence"/>
</dbReference>
<evidence type="ECO:0000313" key="9">
    <source>
        <dbReference type="EMBL" id="MBB5893628.1"/>
    </source>
</evidence>
<comment type="caution">
    <text evidence="9">The sequence shown here is derived from an EMBL/GenBank/DDBJ whole genome shotgun (WGS) entry which is preliminary data.</text>
</comment>
<evidence type="ECO:0000256" key="5">
    <source>
        <dbReference type="ARBA" id="ARBA00022723"/>
    </source>
</evidence>
<proteinExistence type="inferred from homology"/>
<dbReference type="EC" id="3.1.3.5" evidence="3"/>
<keyword evidence="7 9" id="KW-0378">Hydrolase</keyword>
<accession>A0A7W9KJU6</accession>
<comment type="similarity">
    <text evidence="2">Belongs to the SurE nucleotidase family.</text>
</comment>
<sequence>MNSLRVLVTNDDGIDSPGLAALARCAVELGHETIIAAPRVEASGTGAGLTASAGNRSAAVERRTLKELPEVPAYAVEAHPGLIALIGCRGAFGGRPDLVLSGVNLGPNIGRAVIHSGTVGAALTAHINGVTALAVSLGVGLDPTEVPLWDVVDPYVKDVLGFIEPGTVLNLNVPNRPDPGPLQWATLTAYGRVQSRVTHQDDEMIELTTVELDDEVEPGSDAALLDAGYATVTELQSVTAVERPRATPPR</sequence>
<keyword evidence="4" id="KW-0963">Cytoplasm</keyword>
<dbReference type="GO" id="GO:0008254">
    <property type="term" value="F:3'-nucleotidase activity"/>
    <property type="evidence" value="ECO:0007669"/>
    <property type="project" value="TreeGrafter"/>
</dbReference>
<reference evidence="9 10" key="1">
    <citation type="submission" date="2020-08" db="EMBL/GenBank/DDBJ databases">
        <title>Sequencing the genomes of 1000 actinobacteria strains.</title>
        <authorList>
            <person name="Klenk H.-P."/>
        </authorList>
    </citation>
    <scope>NUCLEOTIDE SEQUENCE [LARGE SCALE GENOMIC DNA]</scope>
    <source>
        <strain evidence="9 10">DSM 43851</strain>
    </source>
</reference>
<evidence type="ECO:0000256" key="1">
    <source>
        <dbReference type="ARBA" id="ARBA00000815"/>
    </source>
</evidence>
<feature type="domain" description="Survival protein SurE-like phosphatase/nucleotidase" evidence="8">
    <location>
        <begin position="6"/>
        <end position="179"/>
    </location>
</feature>
<dbReference type="SUPFAM" id="SSF64167">
    <property type="entry name" value="SurE-like"/>
    <property type="match status" value="1"/>
</dbReference>
<evidence type="ECO:0000256" key="2">
    <source>
        <dbReference type="ARBA" id="ARBA00011062"/>
    </source>
</evidence>
<dbReference type="InterPro" id="IPR030048">
    <property type="entry name" value="SurE"/>
</dbReference>
<gene>
    <name evidence="9" type="ORF">BJ998_004824</name>
</gene>
<dbReference type="GO" id="GO:0000166">
    <property type="term" value="F:nucleotide binding"/>
    <property type="evidence" value="ECO:0007669"/>
    <property type="project" value="UniProtKB-KW"/>
</dbReference>
<organism evidence="9 10">
    <name type="scientific">Kutzneria kofuensis</name>
    <dbReference type="NCBI Taxonomy" id="103725"/>
    <lineage>
        <taxon>Bacteria</taxon>
        <taxon>Bacillati</taxon>
        <taxon>Actinomycetota</taxon>
        <taxon>Actinomycetes</taxon>
        <taxon>Pseudonocardiales</taxon>
        <taxon>Pseudonocardiaceae</taxon>
        <taxon>Kutzneria</taxon>
    </lineage>
</organism>
<protein>
    <recommendedName>
        <fullName evidence="3">5'-nucleotidase</fullName>
        <ecNumber evidence="3">3.1.3.5</ecNumber>
    </recommendedName>
</protein>
<keyword evidence="6" id="KW-0547">Nucleotide-binding</keyword>
<evidence type="ECO:0000259" key="8">
    <source>
        <dbReference type="Pfam" id="PF01975"/>
    </source>
</evidence>
<dbReference type="InterPro" id="IPR002828">
    <property type="entry name" value="SurE-like_Pase/nucleotidase"/>
</dbReference>
<dbReference type="GO" id="GO:0046872">
    <property type="term" value="F:metal ion binding"/>
    <property type="evidence" value="ECO:0007669"/>
    <property type="project" value="UniProtKB-KW"/>
</dbReference>
<keyword evidence="10" id="KW-1185">Reference proteome</keyword>
<evidence type="ECO:0000256" key="3">
    <source>
        <dbReference type="ARBA" id="ARBA00012643"/>
    </source>
</evidence>
<evidence type="ECO:0000256" key="4">
    <source>
        <dbReference type="ARBA" id="ARBA00022490"/>
    </source>
</evidence>
<dbReference type="InterPro" id="IPR036523">
    <property type="entry name" value="SurE-like_sf"/>
</dbReference>
<evidence type="ECO:0000256" key="7">
    <source>
        <dbReference type="ARBA" id="ARBA00022801"/>
    </source>
</evidence>